<dbReference type="PANTHER" id="PTHR43776">
    <property type="entry name" value="TRANSPORT ATP-BINDING PROTEIN"/>
    <property type="match status" value="1"/>
</dbReference>
<evidence type="ECO:0000256" key="1">
    <source>
        <dbReference type="ARBA" id="ARBA00005417"/>
    </source>
</evidence>
<dbReference type="GO" id="GO:0016887">
    <property type="term" value="F:ATP hydrolysis activity"/>
    <property type="evidence" value="ECO:0007669"/>
    <property type="project" value="InterPro"/>
</dbReference>
<dbReference type="EMBL" id="UINC01096486">
    <property type="protein sequence ID" value="SVC53409.1"/>
    <property type="molecule type" value="Genomic_DNA"/>
</dbReference>
<evidence type="ECO:0000259" key="5">
    <source>
        <dbReference type="Pfam" id="PF00005"/>
    </source>
</evidence>
<feature type="domain" description="ABC transporter" evidence="5">
    <location>
        <begin position="38"/>
        <end position="87"/>
    </location>
</feature>
<gene>
    <name evidence="6" type="ORF">METZ01_LOCUS306263</name>
</gene>
<feature type="non-terminal residue" evidence="6">
    <location>
        <position position="89"/>
    </location>
</feature>
<evidence type="ECO:0000256" key="3">
    <source>
        <dbReference type="ARBA" id="ARBA00022741"/>
    </source>
</evidence>
<evidence type="ECO:0000256" key="4">
    <source>
        <dbReference type="ARBA" id="ARBA00022840"/>
    </source>
</evidence>
<name>A0A382MWZ2_9ZZZZ</name>
<reference evidence="6" key="1">
    <citation type="submission" date="2018-05" db="EMBL/GenBank/DDBJ databases">
        <authorList>
            <person name="Lanie J.A."/>
            <person name="Ng W.-L."/>
            <person name="Kazmierczak K.M."/>
            <person name="Andrzejewski T.M."/>
            <person name="Davidsen T.M."/>
            <person name="Wayne K.J."/>
            <person name="Tettelin H."/>
            <person name="Glass J.I."/>
            <person name="Rusch D."/>
            <person name="Podicherti R."/>
            <person name="Tsui H.-C.T."/>
            <person name="Winkler M.E."/>
        </authorList>
    </citation>
    <scope>NUCLEOTIDE SEQUENCE</scope>
</reference>
<evidence type="ECO:0000313" key="6">
    <source>
        <dbReference type="EMBL" id="SVC53409.1"/>
    </source>
</evidence>
<dbReference type="GO" id="GO:0005524">
    <property type="term" value="F:ATP binding"/>
    <property type="evidence" value="ECO:0007669"/>
    <property type="project" value="UniProtKB-KW"/>
</dbReference>
<dbReference type="AlphaFoldDB" id="A0A382MWZ2"/>
<protein>
    <recommendedName>
        <fullName evidence="5">ABC transporter domain-containing protein</fullName>
    </recommendedName>
</protein>
<dbReference type="Pfam" id="PF00005">
    <property type="entry name" value="ABC_tran"/>
    <property type="match status" value="1"/>
</dbReference>
<dbReference type="InterPro" id="IPR003439">
    <property type="entry name" value="ABC_transporter-like_ATP-bd"/>
</dbReference>
<accession>A0A382MWZ2</accession>
<dbReference type="InterPro" id="IPR050319">
    <property type="entry name" value="ABC_transp_ATP-bind"/>
</dbReference>
<sequence length="89" mass="10030">MNSKKILKINNLNVEFSKEKTLINFIFRQSKKVVKAVDDVDLEIDEGEIIGLVGESGSGKSSLIKALVGVNKIKNGRIFYQDQEINYKK</sequence>
<dbReference type="PANTHER" id="PTHR43776:SF7">
    <property type="entry name" value="D,D-DIPEPTIDE TRANSPORT ATP-BINDING PROTEIN DDPF-RELATED"/>
    <property type="match status" value="1"/>
</dbReference>
<comment type="similarity">
    <text evidence="1">Belongs to the ABC transporter superfamily.</text>
</comment>
<dbReference type="InterPro" id="IPR027417">
    <property type="entry name" value="P-loop_NTPase"/>
</dbReference>
<proteinExistence type="inferred from homology"/>
<dbReference type="SUPFAM" id="SSF52540">
    <property type="entry name" value="P-loop containing nucleoside triphosphate hydrolases"/>
    <property type="match status" value="1"/>
</dbReference>
<organism evidence="6">
    <name type="scientific">marine metagenome</name>
    <dbReference type="NCBI Taxonomy" id="408172"/>
    <lineage>
        <taxon>unclassified sequences</taxon>
        <taxon>metagenomes</taxon>
        <taxon>ecological metagenomes</taxon>
    </lineage>
</organism>
<keyword evidence="4" id="KW-0067">ATP-binding</keyword>
<evidence type="ECO:0000256" key="2">
    <source>
        <dbReference type="ARBA" id="ARBA00022448"/>
    </source>
</evidence>
<keyword evidence="3" id="KW-0547">Nucleotide-binding</keyword>
<keyword evidence="2" id="KW-0813">Transport</keyword>
<dbReference type="Gene3D" id="3.40.50.300">
    <property type="entry name" value="P-loop containing nucleotide triphosphate hydrolases"/>
    <property type="match status" value="1"/>
</dbReference>